<keyword evidence="3" id="KW-0539">Nucleus</keyword>
<evidence type="ECO:0000313" key="6">
    <source>
        <dbReference type="Proteomes" id="UP001303222"/>
    </source>
</evidence>
<comment type="caution">
    <text evidence="5">The sequence shown here is derived from an EMBL/GenBank/DDBJ whole genome shotgun (WGS) entry which is preliminary data.</text>
</comment>
<evidence type="ECO:0000256" key="3">
    <source>
        <dbReference type="ARBA" id="ARBA00023242"/>
    </source>
</evidence>
<proteinExistence type="inferred from homology"/>
<feature type="compositionally biased region" description="Basic and acidic residues" evidence="4">
    <location>
        <begin position="285"/>
        <end position="307"/>
    </location>
</feature>
<comment type="subcellular location">
    <subcellularLocation>
        <location evidence="1">Nucleus</location>
    </subcellularLocation>
</comment>
<feature type="region of interest" description="Disordered" evidence="4">
    <location>
        <begin position="321"/>
        <end position="340"/>
    </location>
</feature>
<dbReference type="PANTHER" id="PTHR13486">
    <property type="entry name" value="TELOMERE LENGTH AND SILENCING PROTEIN 1 TLS1 FAMILY MEMBER"/>
    <property type="match status" value="1"/>
</dbReference>
<dbReference type="InterPro" id="IPR010756">
    <property type="entry name" value="Tls1-like"/>
</dbReference>
<dbReference type="Proteomes" id="UP001303222">
    <property type="component" value="Unassembled WGS sequence"/>
</dbReference>
<gene>
    <name evidence="5" type="ORF">QBC32DRAFT_137674</name>
</gene>
<keyword evidence="6" id="KW-1185">Reference proteome</keyword>
<reference evidence="5" key="2">
    <citation type="submission" date="2023-06" db="EMBL/GenBank/DDBJ databases">
        <authorList>
            <consortium name="Lawrence Berkeley National Laboratory"/>
            <person name="Mondo S.J."/>
            <person name="Hensen N."/>
            <person name="Bonometti L."/>
            <person name="Westerberg I."/>
            <person name="Brannstrom I.O."/>
            <person name="Guillou S."/>
            <person name="Cros-Aarteil S."/>
            <person name="Calhoun S."/>
            <person name="Haridas S."/>
            <person name="Kuo A."/>
            <person name="Pangilinan J."/>
            <person name="Riley R."/>
            <person name="Labutti K."/>
            <person name="Andreopoulos B."/>
            <person name="Lipzen A."/>
            <person name="Chen C."/>
            <person name="Yanf M."/>
            <person name="Daum C."/>
            <person name="Ng V."/>
            <person name="Clum A."/>
            <person name="Steindorff A."/>
            <person name="Ohm R."/>
            <person name="Martin F."/>
            <person name="Silar P."/>
            <person name="Natvig D."/>
            <person name="Lalanne C."/>
            <person name="Gautier V."/>
            <person name="Ament-Velasquez S.L."/>
            <person name="Kruys A."/>
            <person name="Hutchinson M.I."/>
            <person name="Powell A.J."/>
            <person name="Barry K."/>
            <person name="Miller A.N."/>
            <person name="Grigoriev I.V."/>
            <person name="Debuchy R."/>
            <person name="Gladieux P."/>
            <person name="Thoren M.H."/>
            <person name="Johannesson H."/>
        </authorList>
    </citation>
    <scope>NUCLEOTIDE SEQUENCE</scope>
    <source>
        <strain evidence="5">CBS 626.80</strain>
    </source>
</reference>
<reference evidence="5" key="1">
    <citation type="journal article" date="2023" name="Mol. Phylogenet. Evol.">
        <title>Genome-scale phylogeny and comparative genomics of the fungal order Sordariales.</title>
        <authorList>
            <person name="Hensen N."/>
            <person name="Bonometti L."/>
            <person name="Westerberg I."/>
            <person name="Brannstrom I.O."/>
            <person name="Guillou S."/>
            <person name="Cros-Aarteil S."/>
            <person name="Calhoun S."/>
            <person name="Haridas S."/>
            <person name="Kuo A."/>
            <person name="Mondo S."/>
            <person name="Pangilinan J."/>
            <person name="Riley R."/>
            <person name="LaButti K."/>
            <person name="Andreopoulos B."/>
            <person name="Lipzen A."/>
            <person name="Chen C."/>
            <person name="Yan M."/>
            <person name="Daum C."/>
            <person name="Ng V."/>
            <person name="Clum A."/>
            <person name="Steindorff A."/>
            <person name="Ohm R.A."/>
            <person name="Martin F."/>
            <person name="Silar P."/>
            <person name="Natvig D.O."/>
            <person name="Lalanne C."/>
            <person name="Gautier V."/>
            <person name="Ament-Velasquez S.L."/>
            <person name="Kruys A."/>
            <person name="Hutchinson M.I."/>
            <person name="Powell A.J."/>
            <person name="Barry K."/>
            <person name="Miller A.N."/>
            <person name="Grigoriev I.V."/>
            <person name="Debuchy R."/>
            <person name="Gladieux P."/>
            <person name="Hiltunen Thoren M."/>
            <person name="Johannesson H."/>
        </authorList>
    </citation>
    <scope>NUCLEOTIDE SEQUENCE</scope>
    <source>
        <strain evidence="5">CBS 626.80</strain>
    </source>
</reference>
<sequence>MDASAPTPEPTAAAPPPVFFRAGKKKRAFRQRAEETDAEPAAQTDSWATINTSSDATATGQTAASTTEPAVSGTVATATTAGPTAKREEDKEGGGLSVTEVLRLRNAKKHRLGGVAFRAGDVSSPTPQNAEQAMVLHDSGSGGAEVQEAAILGGVAKRFAPQTGMVGELVNKHMEEYIESELARRKRLAAEHRAQHEGGQNGGSSSSNAMTNSMPNLLAADPTLSVGGGKVESQRALHGKLMEIDLGEEARARNIAETERARRRLEGQILEEEEDADGRRKKVRLGPDGKPWRSRNRRDSDALKRDQQVEEFLRENRLDVYDVPSDQPEYATNMEDDEMAADDRIAEEFRRDFMDAMSQRHRRRRPAVNATARPSARNQDAEILKGPKLGGSRNARAAMREKLLREQEQSKRR</sequence>
<feature type="region of interest" description="Disordered" evidence="4">
    <location>
        <begin position="188"/>
        <end position="231"/>
    </location>
</feature>
<feature type="compositionally biased region" description="Pro residues" evidence="4">
    <location>
        <begin position="7"/>
        <end position="18"/>
    </location>
</feature>
<accession>A0AAN6P2A5</accession>
<dbReference type="GO" id="GO:0000398">
    <property type="term" value="P:mRNA splicing, via spliceosome"/>
    <property type="evidence" value="ECO:0007669"/>
    <property type="project" value="TreeGrafter"/>
</dbReference>
<name>A0AAN6P2A5_9PEZI</name>
<evidence type="ECO:0000256" key="4">
    <source>
        <dbReference type="SAM" id="MobiDB-lite"/>
    </source>
</evidence>
<feature type="region of interest" description="Disordered" evidence="4">
    <location>
        <begin position="268"/>
        <end position="307"/>
    </location>
</feature>
<evidence type="ECO:0000313" key="5">
    <source>
        <dbReference type="EMBL" id="KAK3956422.1"/>
    </source>
</evidence>
<feature type="region of interest" description="Disordered" evidence="4">
    <location>
        <begin position="1"/>
        <end position="98"/>
    </location>
</feature>
<dbReference type="PANTHER" id="PTHR13486:SF2">
    <property type="entry name" value="SPLICING FACTOR C9ORF78"/>
    <property type="match status" value="1"/>
</dbReference>
<dbReference type="EMBL" id="MU859066">
    <property type="protein sequence ID" value="KAK3956422.1"/>
    <property type="molecule type" value="Genomic_DNA"/>
</dbReference>
<dbReference type="AlphaFoldDB" id="A0AAN6P2A5"/>
<feature type="compositionally biased region" description="Basic and acidic residues" evidence="4">
    <location>
        <begin position="398"/>
        <end position="413"/>
    </location>
</feature>
<comment type="similarity">
    <text evidence="2">Belongs to the TLS1 family.</text>
</comment>
<dbReference type="Pfam" id="PF07052">
    <property type="entry name" value="Hep_59"/>
    <property type="match status" value="1"/>
</dbReference>
<feature type="region of interest" description="Disordered" evidence="4">
    <location>
        <begin position="354"/>
        <end position="413"/>
    </location>
</feature>
<feature type="compositionally biased region" description="Low complexity" evidence="4">
    <location>
        <begin position="52"/>
        <end position="84"/>
    </location>
</feature>
<protein>
    <submittedName>
        <fullName evidence="5">Hepatocellular carcinoma-associated antigen 59-domain-containing protein</fullName>
    </submittedName>
</protein>
<evidence type="ECO:0000256" key="2">
    <source>
        <dbReference type="ARBA" id="ARBA00007643"/>
    </source>
</evidence>
<dbReference type="GO" id="GO:0005681">
    <property type="term" value="C:spliceosomal complex"/>
    <property type="evidence" value="ECO:0007669"/>
    <property type="project" value="TreeGrafter"/>
</dbReference>
<evidence type="ECO:0000256" key="1">
    <source>
        <dbReference type="ARBA" id="ARBA00004123"/>
    </source>
</evidence>
<organism evidence="5 6">
    <name type="scientific">Pseudoneurospora amorphoporcata</name>
    <dbReference type="NCBI Taxonomy" id="241081"/>
    <lineage>
        <taxon>Eukaryota</taxon>
        <taxon>Fungi</taxon>
        <taxon>Dikarya</taxon>
        <taxon>Ascomycota</taxon>
        <taxon>Pezizomycotina</taxon>
        <taxon>Sordariomycetes</taxon>
        <taxon>Sordariomycetidae</taxon>
        <taxon>Sordariales</taxon>
        <taxon>Sordariaceae</taxon>
        <taxon>Pseudoneurospora</taxon>
    </lineage>
</organism>